<accession>A0A7C3KFK6</accession>
<dbReference type="SUPFAM" id="SSF46785">
    <property type="entry name" value="Winged helix' DNA-binding domain"/>
    <property type="match status" value="1"/>
</dbReference>
<dbReference type="GO" id="GO:0045892">
    <property type="term" value="P:negative regulation of DNA-templated transcription"/>
    <property type="evidence" value="ECO:0007669"/>
    <property type="project" value="TreeGrafter"/>
</dbReference>
<protein>
    <submittedName>
        <fullName evidence="5">GntR family transcriptional regulator</fullName>
    </submittedName>
</protein>
<dbReference type="Pfam" id="PF00392">
    <property type="entry name" value="GntR"/>
    <property type="match status" value="1"/>
</dbReference>
<evidence type="ECO:0000256" key="2">
    <source>
        <dbReference type="ARBA" id="ARBA00023125"/>
    </source>
</evidence>
<reference evidence="5" key="1">
    <citation type="journal article" date="2020" name="mSystems">
        <title>Genome- and Community-Level Interaction Insights into Carbon Utilization and Element Cycling Functions of Hydrothermarchaeota in Hydrothermal Sediment.</title>
        <authorList>
            <person name="Zhou Z."/>
            <person name="Liu Y."/>
            <person name="Xu W."/>
            <person name="Pan J."/>
            <person name="Luo Z.H."/>
            <person name="Li M."/>
        </authorList>
    </citation>
    <scope>NUCLEOTIDE SEQUENCE [LARGE SCALE GENOMIC DNA]</scope>
    <source>
        <strain evidence="5">SpSt-418</strain>
    </source>
</reference>
<comment type="caution">
    <text evidence="5">The sequence shown here is derived from an EMBL/GenBank/DDBJ whole genome shotgun (WGS) entry which is preliminary data.</text>
</comment>
<dbReference type="PANTHER" id="PTHR44846:SF1">
    <property type="entry name" value="MANNOSYL-D-GLYCERATE TRANSPORT_METABOLISM SYSTEM REPRESSOR MNGR-RELATED"/>
    <property type="match status" value="1"/>
</dbReference>
<dbReference type="Gene3D" id="1.10.10.10">
    <property type="entry name" value="Winged helix-like DNA-binding domain superfamily/Winged helix DNA-binding domain"/>
    <property type="match status" value="1"/>
</dbReference>
<dbReference type="EMBL" id="DSRU01000206">
    <property type="protein sequence ID" value="HFM98808.1"/>
    <property type="molecule type" value="Genomic_DNA"/>
</dbReference>
<dbReference type="InterPro" id="IPR036388">
    <property type="entry name" value="WH-like_DNA-bd_sf"/>
</dbReference>
<keyword evidence="3" id="KW-0804">Transcription</keyword>
<sequence>MQDSSPELSQAPLHLLISEKLREQIVLGEFIPGGQLPSEHQLMDLFGVSRITVRRAIANLVNQGLVEAQRGKGVFVKEQRKLVYRLSNPMVFFEEDMARQGASNTIKNQQFSV</sequence>
<dbReference type="GO" id="GO:0003677">
    <property type="term" value="F:DNA binding"/>
    <property type="evidence" value="ECO:0007669"/>
    <property type="project" value="UniProtKB-KW"/>
</dbReference>
<dbReference type="CDD" id="cd07377">
    <property type="entry name" value="WHTH_GntR"/>
    <property type="match status" value="1"/>
</dbReference>
<dbReference type="PROSITE" id="PS50949">
    <property type="entry name" value="HTH_GNTR"/>
    <property type="match status" value="1"/>
</dbReference>
<dbReference type="AlphaFoldDB" id="A0A7C3KFK6"/>
<dbReference type="SMART" id="SM00345">
    <property type="entry name" value="HTH_GNTR"/>
    <property type="match status" value="1"/>
</dbReference>
<dbReference type="InterPro" id="IPR000524">
    <property type="entry name" value="Tscrpt_reg_HTH_GntR"/>
</dbReference>
<organism evidence="5">
    <name type="scientific">Oscillatoriales cyanobacterium SpSt-418</name>
    <dbReference type="NCBI Taxonomy" id="2282169"/>
    <lineage>
        <taxon>Bacteria</taxon>
        <taxon>Bacillati</taxon>
        <taxon>Cyanobacteriota</taxon>
        <taxon>Cyanophyceae</taxon>
        <taxon>Oscillatoriophycideae</taxon>
        <taxon>Oscillatoriales</taxon>
    </lineage>
</organism>
<evidence type="ECO:0000256" key="3">
    <source>
        <dbReference type="ARBA" id="ARBA00023163"/>
    </source>
</evidence>
<dbReference type="PRINTS" id="PR00035">
    <property type="entry name" value="HTHGNTR"/>
</dbReference>
<evidence type="ECO:0000259" key="4">
    <source>
        <dbReference type="PROSITE" id="PS50949"/>
    </source>
</evidence>
<evidence type="ECO:0000256" key="1">
    <source>
        <dbReference type="ARBA" id="ARBA00023015"/>
    </source>
</evidence>
<evidence type="ECO:0000313" key="5">
    <source>
        <dbReference type="EMBL" id="HFM98808.1"/>
    </source>
</evidence>
<dbReference type="GO" id="GO:0003700">
    <property type="term" value="F:DNA-binding transcription factor activity"/>
    <property type="evidence" value="ECO:0007669"/>
    <property type="project" value="InterPro"/>
</dbReference>
<proteinExistence type="predicted"/>
<name>A0A7C3KFK6_9CYAN</name>
<keyword evidence="1" id="KW-0805">Transcription regulation</keyword>
<keyword evidence="2" id="KW-0238">DNA-binding</keyword>
<dbReference type="InterPro" id="IPR050679">
    <property type="entry name" value="Bact_HTH_transcr_reg"/>
</dbReference>
<gene>
    <name evidence="5" type="ORF">ENR64_13825</name>
</gene>
<feature type="domain" description="HTH gntR-type" evidence="4">
    <location>
        <begin position="11"/>
        <end position="79"/>
    </location>
</feature>
<dbReference type="PANTHER" id="PTHR44846">
    <property type="entry name" value="MANNOSYL-D-GLYCERATE TRANSPORT/METABOLISM SYSTEM REPRESSOR MNGR-RELATED"/>
    <property type="match status" value="1"/>
</dbReference>
<dbReference type="InterPro" id="IPR036390">
    <property type="entry name" value="WH_DNA-bd_sf"/>
</dbReference>